<dbReference type="InterPro" id="IPR014001">
    <property type="entry name" value="Helicase_ATP-bd"/>
</dbReference>
<evidence type="ECO:0000256" key="4">
    <source>
        <dbReference type="ARBA" id="ARBA00022840"/>
    </source>
</evidence>
<dbReference type="AlphaFoldDB" id="A0A923PRM1"/>
<reference evidence="11" key="1">
    <citation type="submission" date="2020-08" db="EMBL/GenBank/DDBJ databases">
        <title>Lewinella bacteria from marine environments.</title>
        <authorList>
            <person name="Zhong Y."/>
        </authorList>
    </citation>
    <scope>NUCLEOTIDE SEQUENCE</scope>
    <source>
        <strain evidence="11">KCTC 42187</strain>
    </source>
</reference>
<feature type="short sequence motif" description="Q motif" evidence="6">
    <location>
        <begin position="78"/>
        <end position="106"/>
    </location>
</feature>
<protein>
    <submittedName>
        <fullName evidence="11">DEAD/DEAH box helicase</fullName>
    </submittedName>
</protein>
<dbReference type="CDD" id="cd18787">
    <property type="entry name" value="SF2_C_DEAD"/>
    <property type="match status" value="1"/>
</dbReference>
<feature type="region of interest" description="Disordered" evidence="7">
    <location>
        <begin position="1"/>
        <end position="51"/>
    </location>
</feature>
<dbReference type="GO" id="GO:0005829">
    <property type="term" value="C:cytosol"/>
    <property type="evidence" value="ECO:0007669"/>
    <property type="project" value="TreeGrafter"/>
</dbReference>
<name>A0A923PRM1_9BACT</name>
<dbReference type="GO" id="GO:0003724">
    <property type="term" value="F:RNA helicase activity"/>
    <property type="evidence" value="ECO:0007669"/>
    <property type="project" value="InterPro"/>
</dbReference>
<dbReference type="PANTHER" id="PTHR47959:SF13">
    <property type="entry name" value="ATP-DEPENDENT RNA HELICASE RHLE"/>
    <property type="match status" value="1"/>
</dbReference>
<dbReference type="PANTHER" id="PTHR47959">
    <property type="entry name" value="ATP-DEPENDENT RNA HELICASE RHLE-RELATED"/>
    <property type="match status" value="1"/>
</dbReference>
<dbReference type="EMBL" id="JACSIT010000151">
    <property type="protein sequence ID" value="MBC6996198.1"/>
    <property type="molecule type" value="Genomic_DNA"/>
</dbReference>
<feature type="domain" description="Helicase ATP-binding" evidence="8">
    <location>
        <begin position="109"/>
        <end position="278"/>
    </location>
</feature>
<dbReference type="GO" id="GO:0005524">
    <property type="term" value="F:ATP binding"/>
    <property type="evidence" value="ECO:0007669"/>
    <property type="project" value="UniProtKB-KW"/>
</dbReference>
<dbReference type="Proteomes" id="UP000650081">
    <property type="component" value="Unassembled WGS sequence"/>
</dbReference>
<feature type="domain" description="Helicase C-terminal" evidence="9">
    <location>
        <begin position="302"/>
        <end position="421"/>
    </location>
</feature>
<gene>
    <name evidence="11" type="ORF">H9S92_18655</name>
</gene>
<dbReference type="InterPro" id="IPR050079">
    <property type="entry name" value="DEAD_box_RNA_helicase"/>
</dbReference>
<keyword evidence="4" id="KW-0067">ATP-binding</keyword>
<evidence type="ECO:0000256" key="2">
    <source>
        <dbReference type="ARBA" id="ARBA00022801"/>
    </source>
</evidence>
<dbReference type="InterPro" id="IPR011545">
    <property type="entry name" value="DEAD/DEAH_box_helicase_dom"/>
</dbReference>
<keyword evidence="2" id="KW-0378">Hydrolase</keyword>
<dbReference type="Gene3D" id="3.40.50.300">
    <property type="entry name" value="P-loop containing nucleotide triphosphate hydrolases"/>
    <property type="match status" value="2"/>
</dbReference>
<dbReference type="SMART" id="SM00490">
    <property type="entry name" value="HELICc"/>
    <property type="match status" value="1"/>
</dbReference>
<evidence type="ECO:0000256" key="7">
    <source>
        <dbReference type="SAM" id="MobiDB-lite"/>
    </source>
</evidence>
<evidence type="ECO:0000256" key="1">
    <source>
        <dbReference type="ARBA" id="ARBA00022741"/>
    </source>
</evidence>
<proteinExistence type="inferred from homology"/>
<dbReference type="PROSITE" id="PS51194">
    <property type="entry name" value="HELICASE_CTER"/>
    <property type="match status" value="1"/>
</dbReference>
<comment type="similarity">
    <text evidence="5">Belongs to the DEAD box helicase family.</text>
</comment>
<keyword evidence="12" id="KW-1185">Reference proteome</keyword>
<accession>A0A923PRM1</accession>
<dbReference type="InterPro" id="IPR014014">
    <property type="entry name" value="RNA_helicase_DEAD_Q_motif"/>
</dbReference>
<organism evidence="11 12">
    <name type="scientific">Neolewinella lacunae</name>
    <dbReference type="NCBI Taxonomy" id="1517758"/>
    <lineage>
        <taxon>Bacteria</taxon>
        <taxon>Pseudomonadati</taxon>
        <taxon>Bacteroidota</taxon>
        <taxon>Saprospiria</taxon>
        <taxon>Saprospirales</taxon>
        <taxon>Lewinellaceae</taxon>
        <taxon>Neolewinella</taxon>
    </lineage>
</organism>
<sequence>MENSRSGGATKGRPANRRNKPGGSRPAGGRNGGGGSRPSGGPRGGGDRRSTHVYKPIDAHLMVHEAVPMKDVTYVSETKYDDWDLHPKLKIALRAAGFKAPTEIQEKAFSAIVQLKDIMGIATTGTGKTGAFLIPIIDALLKDEPFQTLVLAPTRELALQIEQEFITLTKGMTFTSLTLIGGRNINTDIQKLKRDYDLIVATPGRLKDLHGQGKIDLKEASVLILDEFDRMLDMGFQKDVVFLADQMGQRDQTMLFSATLDKSQQKLIDHFLTDPVTFKVSSGEASAEHINQTVRYVDPENKLDELVRLMREPELKRVLIFAETKHRVKKVTKKLQQEGIPADEIHGNKSQNYRQKALDDFKRGKIRALCATDVAARGLDIDDVTHVINFEAPTDYDVYIHRVGRTGRAGKTGEAITFVDK</sequence>
<dbReference type="SMART" id="SM00487">
    <property type="entry name" value="DEXDc"/>
    <property type="match status" value="1"/>
</dbReference>
<dbReference type="GO" id="GO:0003676">
    <property type="term" value="F:nucleic acid binding"/>
    <property type="evidence" value="ECO:0007669"/>
    <property type="project" value="InterPro"/>
</dbReference>
<dbReference type="RefSeq" id="WP_187468214.1">
    <property type="nucleotide sequence ID" value="NZ_JACSIT010000151.1"/>
</dbReference>
<dbReference type="PROSITE" id="PS51192">
    <property type="entry name" value="HELICASE_ATP_BIND_1"/>
    <property type="match status" value="1"/>
</dbReference>
<keyword evidence="3 11" id="KW-0347">Helicase</keyword>
<evidence type="ECO:0000259" key="9">
    <source>
        <dbReference type="PROSITE" id="PS51194"/>
    </source>
</evidence>
<dbReference type="InterPro" id="IPR044742">
    <property type="entry name" value="DEAD/DEAH_RhlB"/>
</dbReference>
<keyword evidence="1" id="KW-0547">Nucleotide-binding</keyword>
<evidence type="ECO:0000256" key="3">
    <source>
        <dbReference type="ARBA" id="ARBA00022806"/>
    </source>
</evidence>
<evidence type="ECO:0000313" key="11">
    <source>
        <dbReference type="EMBL" id="MBC6996198.1"/>
    </source>
</evidence>
<evidence type="ECO:0000256" key="6">
    <source>
        <dbReference type="PROSITE-ProRule" id="PRU00552"/>
    </source>
</evidence>
<dbReference type="InterPro" id="IPR001650">
    <property type="entry name" value="Helicase_C-like"/>
</dbReference>
<evidence type="ECO:0000259" key="8">
    <source>
        <dbReference type="PROSITE" id="PS51192"/>
    </source>
</evidence>
<dbReference type="PROSITE" id="PS51195">
    <property type="entry name" value="Q_MOTIF"/>
    <property type="match status" value="1"/>
</dbReference>
<dbReference type="CDD" id="cd00268">
    <property type="entry name" value="DEADc"/>
    <property type="match status" value="1"/>
</dbReference>
<dbReference type="InterPro" id="IPR027417">
    <property type="entry name" value="P-loop_NTPase"/>
</dbReference>
<dbReference type="Pfam" id="PF00270">
    <property type="entry name" value="DEAD"/>
    <property type="match status" value="1"/>
</dbReference>
<evidence type="ECO:0000259" key="10">
    <source>
        <dbReference type="PROSITE" id="PS51195"/>
    </source>
</evidence>
<evidence type="ECO:0000313" key="12">
    <source>
        <dbReference type="Proteomes" id="UP000650081"/>
    </source>
</evidence>
<dbReference type="SUPFAM" id="SSF52540">
    <property type="entry name" value="P-loop containing nucleoside triphosphate hydrolases"/>
    <property type="match status" value="1"/>
</dbReference>
<comment type="caution">
    <text evidence="11">The sequence shown here is derived from an EMBL/GenBank/DDBJ whole genome shotgun (WGS) entry which is preliminary data.</text>
</comment>
<dbReference type="Pfam" id="PF00271">
    <property type="entry name" value="Helicase_C"/>
    <property type="match status" value="1"/>
</dbReference>
<feature type="compositionally biased region" description="Gly residues" evidence="7">
    <location>
        <begin position="25"/>
        <end position="44"/>
    </location>
</feature>
<feature type="domain" description="DEAD-box RNA helicase Q" evidence="10">
    <location>
        <begin position="78"/>
        <end position="106"/>
    </location>
</feature>
<dbReference type="GO" id="GO:0016787">
    <property type="term" value="F:hydrolase activity"/>
    <property type="evidence" value="ECO:0007669"/>
    <property type="project" value="UniProtKB-KW"/>
</dbReference>
<evidence type="ECO:0000256" key="5">
    <source>
        <dbReference type="ARBA" id="ARBA00038437"/>
    </source>
</evidence>